<feature type="region of interest" description="Disordered" evidence="1">
    <location>
        <begin position="942"/>
        <end position="961"/>
    </location>
</feature>
<feature type="region of interest" description="Disordered" evidence="1">
    <location>
        <begin position="1"/>
        <end position="131"/>
    </location>
</feature>
<feature type="compositionally biased region" description="Basic and acidic residues" evidence="1">
    <location>
        <begin position="15"/>
        <end position="66"/>
    </location>
</feature>
<dbReference type="OrthoDB" id="1681423at2759"/>
<accession>A0A166H4F2</accession>
<feature type="region of interest" description="Disordered" evidence="1">
    <location>
        <begin position="718"/>
        <end position="759"/>
    </location>
</feature>
<dbReference type="AlphaFoldDB" id="A0A166H4F2"/>
<feature type="compositionally biased region" description="Basic and acidic residues" evidence="1">
    <location>
        <begin position="722"/>
        <end position="733"/>
    </location>
</feature>
<organism evidence="2">
    <name type="scientific">Daucus carota subsp. sativus</name>
    <name type="common">Carrot</name>
    <dbReference type="NCBI Taxonomy" id="79200"/>
    <lineage>
        <taxon>Eukaryota</taxon>
        <taxon>Viridiplantae</taxon>
        <taxon>Streptophyta</taxon>
        <taxon>Embryophyta</taxon>
        <taxon>Tracheophyta</taxon>
        <taxon>Spermatophyta</taxon>
        <taxon>Magnoliopsida</taxon>
        <taxon>eudicotyledons</taxon>
        <taxon>Gunneridae</taxon>
        <taxon>Pentapetalae</taxon>
        <taxon>asterids</taxon>
        <taxon>campanulids</taxon>
        <taxon>Apiales</taxon>
        <taxon>Apiaceae</taxon>
        <taxon>Apioideae</taxon>
        <taxon>Scandiceae</taxon>
        <taxon>Daucinae</taxon>
        <taxon>Daucus</taxon>
        <taxon>Daucus sect. Daucus</taxon>
    </lineage>
</organism>
<feature type="region of interest" description="Disordered" evidence="1">
    <location>
        <begin position="860"/>
        <end position="881"/>
    </location>
</feature>
<feature type="compositionally biased region" description="Polar residues" evidence="1">
    <location>
        <begin position="278"/>
        <end position="290"/>
    </location>
</feature>
<reference evidence="3" key="2">
    <citation type="submission" date="2022-03" db="EMBL/GenBank/DDBJ databases">
        <title>Draft title - Genomic analysis of global carrot germplasm unveils the trajectory of domestication and the origin of high carotenoid orange carrot.</title>
        <authorList>
            <person name="Iorizzo M."/>
            <person name="Ellison S."/>
            <person name="Senalik D."/>
            <person name="Macko-Podgorni A."/>
            <person name="Grzebelus D."/>
            <person name="Bostan H."/>
            <person name="Rolling W."/>
            <person name="Curaba J."/>
            <person name="Simon P."/>
        </authorList>
    </citation>
    <scope>NUCLEOTIDE SEQUENCE</scope>
    <source>
        <tissue evidence="3">Leaf</tissue>
    </source>
</reference>
<gene>
    <name evidence="2" type="ORF">DCAR_002363</name>
    <name evidence="3" type="ORF">DCAR_0102452</name>
</gene>
<feature type="compositionally biased region" description="Polar residues" evidence="1">
    <location>
        <begin position="1"/>
        <end position="12"/>
    </location>
</feature>
<name>A0A166H4F2_DAUCS</name>
<feature type="region of interest" description="Disordered" evidence="1">
    <location>
        <begin position="416"/>
        <end position="449"/>
    </location>
</feature>
<proteinExistence type="predicted"/>
<dbReference type="Gramene" id="KZN09707">
    <property type="protein sequence ID" value="KZN09707"/>
    <property type="gene ID" value="DCAR_002363"/>
</dbReference>
<protein>
    <submittedName>
        <fullName evidence="2">Uncharacterized protein</fullName>
    </submittedName>
</protein>
<feature type="compositionally biased region" description="Polar residues" evidence="1">
    <location>
        <begin position="869"/>
        <end position="881"/>
    </location>
</feature>
<reference evidence="2" key="1">
    <citation type="journal article" date="2016" name="Nat. Genet.">
        <title>A high-quality carrot genome assembly provides new insights into carotenoid accumulation and asterid genome evolution.</title>
        <authorList>
            <person name="Iorizzo M."/>
            <person name="Ellison S."/>
            <person name="Senalik D."/>
            <person name="Zeng P."/>
            <person name="Satapoomin P."/>
            <person name="Huang J."/>
            <person name="Bowman M."/>
            <person name="Iovene M."/>
            <person name="Sanseverino W."/>
            <person name="Cavagnaro P."/>
            <person name="Yildiz M."/>
            <person name="Macko-Podgorni A."/>
            <person name="Moranska E."/>
            <person name="Grzebelus E."/>
            <person name="Grzebelus D."/>
            <person name="Ashrafi H."/>
            <person name="Zheng Z."/>
            <person name="Cheng S."/>
            <person name="Spooner D."/>
            <person name="Van Deynze A."/>
            <person name="Simon P."/>
        </authorList>
    </citation>
    <scope>NUCLEOTIDE SEQUENCE [LARGE SCALE GENOMIC DNA]</scope>
    <source>
        <tissue evidence="2">Leaf</tissue>
    </source>
</reference>
<evidence type="ECO:0000313" key="4">
    <source>
        <dbReference type="Proteomes" id="UP000077755"/>
    </source>
</evidence>
<evidence type="ECO:0000313" key="2">
    <source>
        <dbReference type="EMBL" id="KZN09707.1"/>
    </source>
</evidence>
<dbReference type="EMBL" id="LNRQ01000001">
    <property type="protein sequence ID" value="KZN09707.1"/>
    <property type="molecule type" value="Genomic_DNA"/>
</dbReference>
<dbReference type="Proteomes" id="UP000077755">
    <property type="component" value="Chromosome 1"/>
</dbReference>
<sequence length="1000" mass="110100">MGNEMGNNNVSGLQEEEKARTEEDQGKFLQDDNHADELKGENGTKPEAQEKDLHGNVSVEDTKGEDNTYLIGESTNFHGVLSPSKTPLEDLAVEKPLEGNETSNGNEEHDTEFKPVFVPVEIPPDSNDADLRSEDQEFVSSEIADFLEKTNLDDNLLTAEHGSKKEMLIEGEDIEAKNQIIDSKAGSGEWDPNSDQQEVVQSEQVAEGITIPESENGHFASNKVTDDMYLCVKLENGDQNVATIMDTSLVKAKGDEDEFQTLPCKDKIDVINPDEINSQNEHNVDQSPLNALQPPHEAHESTAEASYQQQEALNLPVEGSDAPIDTMNSPLETLQPPLEALELPQEASHPQPLALPLLMKASDSPLEESEAPLDALNPTIKTLEIPLEASESPLEASDPEPLALVLLVKPSDPLLEASNLPSEASEPPRETSESSEALEPPEEAVESRLEIQIEGSKLPLETMATPLEASDTHLEAFPQASLINSSQEVYEPNNKTVNVTEAILITSERQNEETKLANNQAQISEENDQKFETIESETSQSEQMCFGSDCAGYDSGNALVSSVEKACVLIESDVHNDEPQVALHNQTLKPCLKEQAAMEESMPLPEDSIIGSEVESKENQGDHSKTEFCDQELKDLKTDDSLASELEFLATETDSKKSAEQSMHEANFTNGIRENCQLEDLDGKCSDYQVTSADKSLQLISSEVGDIMSEIKAVSTESNATEYKHHEELPREETGDEEKESIGKSMSPTQDLPPYYPDSEALEDKNELIVDSKSEISITGESFHASPIVAIMQTMTPTPEQDAEQNIQETSVMAETSLLFDEKNMGQVTVEKLMTEPSLDNASNHVEFRKSPSFHFNLSDESKCEESDQTPLLSNDSSTGRSLKTRDEAMMHKHNAQSGHNAAEDEVALVEEKTIRMERSDSERPSAPFLSFLQKQESAEIVVPPEEEEKRGANRKTKKDPWTVIHKTFALTSPRESNGKRKAKSSSIFSTCICCASKIT</sequence>
<dbReference type="KEGG" id="dcr:108225529"/>
<evidence type="ECO:0000256" key="1">
    <source>
        <dbReference type="SAM" id="MobiDB-lite"/>
    </source>
</evidence>
<dbReference type="EMBL" id="CP093343">
    <property type="protein sequence ID" value="WOG83277.1"/>
    <property type="molecule type" value="Genomic_DNA"/>
</dbReference>
<feature type="region of interest" description="Disordered" evidence="1">
    <location>
        <begin position="278"/>
        <end position="308"/>
    </location>
</feature>
<evidence type="ECO:0000313" key="3">
    <source>
        <dbReference type="EMBL" id="WOG83277.1"/>
    </source>
</evidence>
<keyword evidence="4" id="KW-1185">Reference proteome</keyword>